<keyword evidence="8" id="KW-1185">Reference proteome</keyword>
<dbReference type="RefSeq" id="WP_203880657.1">
    <property type="nucleotide sequence ID" value="NZ_BAABHH010000001.1"/>
</dbReference>
<evidence type="ECO:0000256" key="5">
    <source>
        <dbReference type="SAM" id="Phobius"/>
    </source>
</evidence>
<evidence type="ECO:0000256" key="2">
    <source>
        <dbReference type="ARBA" id="ARBA00022692"/>
    </source>
</evidence>
<sequence length="466" mass="47786">MPETGTFVRAHLRWWIFTVVLVADVLDLLSTTVTNIAAPSILRDLHAPPSLAPWLGSAYALTLGSVLVIGGRIGDRYGHHRSFLAGGAGFAAAALLCSLAVHPAFLIAARLLQGVFGALLIPQGFSILLRVFPRAEVGRAFGLFGPLMALCSISGPVVAGLVIQADPFGLGWRGVFAANAGMGLAVFLAGARVLPRDPGRRAVVIDPLASVLLTLGVLGVLGGLVRSVDHGWDVPSVLASGPGLAGLALFTRHQLRSETPLLAPALFRNRGFVVGVLLGALFSSVVSGLLYVTSLYLQDGRGLVPSRTAETMAPLSVGIIAASFTARGLIARHGRRLVAAGLALTAAGVLCYLVVIGADGRSIWPLAAPLFLCGLGMGCCFGSIFAVALGDVGEEESGSAGGTLNAAEQLFNSVGAAGISAVFLTVGAAHGLRAGMFTVLPAVLGVIVPCGLCLPWLPRTAAADRH</sequence>
<dbReference type="InterPro" id="IPR011701">
    <property type="entry name" value="MFS"/>
</dbReference>
<evidence type="ECO:0000313" key="8">
    <source>
        <dbReference type="Proteomes" id="UP000630097"/>
    </source>
</evidence>
<feature type="domain" description="Major facilitator superfamily (MFS) profile" evidence="6">
    <location>
        <begin position="16"/>
        <end position="461"/>
    </location>
</feature>
<feature type="transmembrane region" description="Helical" evidence="5">
    <location>
        <begin position="410"/>
        <end position="429"/>
    </location>
</feature>
<keyword evidence="4 5" id="KW-0472">Membrane</keyword>
<organism evidence="7 8">
    <name type="scientific">Planotetraspora kaengkrachanensis</name>
    <dbReference type="NCBI Taxonomy" id="575193"/>
    <lineage>
        <taxon>Bacteria</taxon>
        <taxon>Bacillati</taxon>
        <taxon>Actinomycetota</taxon>
        <taxon>Actinomycetes</taxon>
        <taxon>Streptosporangiales</taxon>
        <taxon>Streptosporangiaceae</taxon>
        <taxon>Planotetraspora</taxon>
    </lineage>
</organism>
<dbReference type="GO" id="GO:0005886">
    <property type="term" value="C:plasma membrane"/>
    <property type="evidence" value="ECO:0007669"/>
    <property type="project" value="UniProtKB-SubCell"/>
</dbReference>
<dbReference type="Gene3D" id="1.20.1250.20">
    <property type="entry name" value="MFS general substrate transporter like domains"/>
    <property type="match status" value="1"/>
</dbReference>
<dbReference type="PANTHER" id="PTHR42718:SF39">
    <property type="entry name" value="ACTINORHODIN TRANSPORTER-RELATED"/>
    <property type="match status" value="1"/>
</dbReference>
<dbReference type="CDD" id="cd17321">
    <property type="entry name" value="MFS_MMR_MDR_like"/>
    <property type="match status" value="1"/>
</dbReference>
<dbReference type="GO" id="GO:0022857">
    <property type="term" value="F:transmembrane transporter activity"/>
    <property type="evidence" value="ECO:0007669"/>
    <property type="project" value="InterPro"/>
</dbReference>
<dbReference type="Pfam" id="PF07690">
    <property type="entry name" value="MFS_1"/>
    <property type="match status" value="1"/>
</dbReference>
<feature type="transmembrane region" description="Helical" evidence="5">
    <location>
        <begin position="12"/>
        <end position="31"/>
    </location>
</feature>
<dbReference type="InterPro" id="IPR036259">
    <property type="entry name" value="MFS_trans_sf"/>
</dbReference>
<feature type="transmembrane region" description="Helical" evidence="5">
    <location>
        <begin position="231"/>
        <end position="250"/>
    </location>
</feature>
<dbReference type="InterPro" id="IPR020846">
    <property type="entry name" value="MFS_dom"/>
</dbReference>
<dbReference type="PRINTS" id="PR01036">
    <property type="entry name" value="TCRTETB"/>
</dbReference>
<dbReference type="EMBL" id="BONV01000001">
    <property type="protein sequence ID" value="GIG77151.1"/>
    <property type="molecule type" value="Genomic_DNA"/>
</dbReference>
<feature type="transmembrane region" description="Helical" evidence="5">
    <location>
        <begin position="141"/>
        <end position="164"/>
    </location>
</feature>
<feature type="transmembrane region" description="Helical" evidence="5">
    <location>
        <begin position="271"/>
        <end position="292"/>
    </location>
</feature>
<protein>
    <recommendedName>
        <fullName evidence="6">Major facilitator superfamily (MFS) profile domain-containing protein</fullName>
    </recommendedName>
</protein>
<dbReference type="Proteomes" id="UP000630097">
    <property type="component" value="Unassembled WGS sequence"/>
</dbReference>
<dbReference type="SUPFAM" id="SSF103473">
    <property type="entry name" value="MFS general substrate transporter"/>
    <property type="match status" value="1"/>
</dbReference>
<evidence type="ECO:0000256" key="1">
    <source>
        <dbReference type="ARBA" id="ARBA00004651"/>
    </source>
</evidence>
<feature type="transmembrane region" description="Helical" evidence="5">
    <location>
        <begin position="363"/>
        <end position="389"/>
    </location>
</feature>
<proteinExistence type="predicted"/>
<feature type="transmembrane region" description="Helical" evidence="5">
    <location>
        <begin position="312"/>
        <end position="330"/>
    </location>
</feature>
<feature type="transmembrane region" description="Helical" evidence="5">
    <location>
        <begin position="51"/>
        <end position="71"/>
    </location>
</feature>
<dbReference type="AlphaFoldDB" id="A0A8J3M172"/>
<feature type="transmembrane region" description="Helical" evidence="5">
    <location>
        <begin position="203"/>
        <end position="225"/>
    </location>
</feature>
<feature type="transmembrane region" description="Helical" evidence="5">
    <location>
        <begin position="435"/>
        <end position="457"/>
    </location>
</feature>
<comment type="caution">
    <text evidence="7">The sequence shown here is derived from an EMBL/GenBank/DDBJ whole genome shotgun (WGS) entry which is preliminary data.</text>
</comment>
<feature type="transmembrane region" description="Helical" evidence="5">
    <location>
        <begin position="111"/>
        <end position="129"/>
    </location>
</feature>
<evidence type="ECO:0000259" key="6">
    <source>
        <dbReference type="PROSITE" id="PS50850"/>
    </source>
</evidence>
<dbReference type="PROSITE" id="PS50850">
    <property type="entry name" value="MFS"/>
    <property type="match status" value="1"/>
</dbReference>
<comment type="subcellular location">
    <subcellularLocation>
        <location evidence="1">Cell membrane</location>
        <topology evidence="1">Multi-pass membrane protein</topology>
    </subcellularLocation>
</comment>
<feature type="transmembrane region" description="Helical" evidence="5">
    <location>
        <begin position="337"/>
        <end position="357"/>
    </location>
</feature>
<evidence type="ECO:0000256" key="3">
    <source>
        <dbReference type="ARBA" id="ARBA00022989"/>
    </source>
</evidence>
<name>A0A8J3M172_9ACTN</name>
<evidence type="ECO:0000256" key="4">
    <source>
        <dbReference type="ARBA" id="ARBA00023136"/>
    </source>
</evidence>
<dbReference type="PANTHER" id="PTHR42718">
    <property type="entry name" value="MAJOR FACILITATOR SUPERFAMILY MULTIDRUG TRANSPORTER MFSC"/>
    <property type="match status" value="1"/>
</dbReference>
<feature type="transmembrane region" description="Helical" evidence="5">
    <location>
        <begin position="83"/>
        <end position="105"/>
    </location>
</feature>
<evidence type="ECO:0000313" key="7">
    <source>
        <dbReference type="EMBL" id="GIG77151.1"/>
    </source>
</evidence>
<accession>A0A8J3M172</accession>
<keyword evidence="3 5" id="KW-1133">Transmembrane helix</keyword>
<reference evidence="7 8" key="1">
    <citation type="submission" date="2021-01" db="EMBL/GenBank/DDBJ databases">
        <title>Whole genome shotgun sequence of Planotetraspora kaengkrachanensis NBRC 104272.</title>
        <authorList>
            <person name="Komaki H."/>
            <person name="Tamura T."/>
        </authorList>
    </citation>
    <scope>NUCLEOTIDE SEQUENCE [LARGE SCALE GENOMIC DNA]</scope>
    <source>
        <strain evidence="7 8">NBRC 104272</strain>
    </source>
</reference>
<gene>
    <name evidence="7" type="ORF">Pka01_02780</name>
</gene>
<keyword evidence="2 5" id="KW-0812">Transmembrane</keyword>
<feature type="transmembrane region" description="Helical" evidence="5">
    <location>
        <begin position="170"/>
        <end position="191"/>
    </location>
</feature>